<name>A0ABR2T843_9ROSI</name>
<organism evidence="1 2">
    <name type="scientific">Hibiscus sabdariffa</name>
    <name type="common">roselle</name>
    <dbReference type="NCBI Taxonomy" id="183260"/>
    <lineage>
        <taxon>Eukaryota</taxon>
        <taxon>Viridiplantae</taxon>
        <taxon>Streptophyta</taxon>
        <taxon>Embryophyta</taxon>
        <taxon>Tracheophyta</taxon>
        <taxon>Spermatophyta</taxon>
        <taxon>Magnoliopsida</taxon>
        <taxon>eudicotyledons</taxon>
        <taxon>Gunneridae</taxon>
        <taxon>Pentapetalae</taxon>
        <taxon>rosids</taxon>
        <taxon>malvids</taxon>
        <taxon>Malvales</taxon>
        <taxon>Malvaceae</taxon>
        <taxon>Malvoideae</taxon>
        <taxon>Hibiscus</taxon>
    </lineage>
</organism>
<comment type="caution">
    <text evidence="1">The sequence shown here is derived from an EMBL/GenBank/DDBJ whole genome shotgun (WGS) entry which is preliminary data.</text>
</comment>
<dbReference type="Proteomes" id="UP001396334">
    <property type="component" value="Unassembled WGS sequence"/>
</dbReference>
<evidence type="ECO:0000313" key="1">
    <source>
        <dbReference type="EMBL" id="KAK9033352.1"/>
    </source>
</evidence>
<dbReference type="EMBL" id="JBBPBN010000008">
    <property type="protein sequence ID" value="KAK9033352.1"/>
    <property type="molecule type" value="Genomic_DNA"/>
</dbReference>
<evidence type="ECO:0000313" key="2">
    <source>
        <dbReference type="Proteomes" id="UP001396334"/>
    </source>
</evidence>
<reference evidence="1 2" key="1">
    <citation type="journal article" date="2024" name="G3 (Bethesda)">
        <title>Genome assembly of Hibiscus sabdariffa L. provides insights into metabolisms of medicinal natural products.</title>
        <authorList>
            <person name="Kim T."/>
        </authorList>
    </citation>
    <scope>NUCLEOTIDE SEQUENCE [LARGE SCALE GENOMIC DNA]</scope>
    <source>
        <strain evidence="1">TK-2024</strain>
        <tissue evidence="1">Old leaves</tissue>
    </source>
</reference>
<gene>
    <name evidence="1" type="ORF">V6N11_018385</name>
</gene>
<accession>A0ABR2T843</accession>
<protein>
    <submittedName>
        <fullName evidence="1">Uncharacterized protein</fullName>
    </submittedName>
</protein>
<keyword evidence="2" id="KW-1185">Reference proteome</keyword>
<sequence length="172" mass="18864">MVVSSEADKVGGETLRVVRDNLTFVPSTEVLALGDQVRDKAAHGETWDGRVGLADRVMESESDRFDVVWCETDLEQPRSSPVVFGWPSLVSLEAVGEQSQPAVLELQWNSQQDKQFEFQISNLDSGMAKDNALSTALTYTEDDLVPVPIKVVTNVSEQGVELVVVEGSVRKV</sequence>
<proteinExistence type="predicted"/>